<dbReference type="PANTHER" id="PTHR24346">
    <property type="entry name" value="MAP/MICROTUBULE AFFINITY-REGULATING KINASE"/>
    <property type="match status" value="1"/>
</dbReference>
<dbReference type="GO" id="GO:0005524">
    <property type="term" value="F:ATP binding"/>
    <property type="evidence" value="ECO:0007669"/>
    <property type="project" value="UniProtKB-KW"/>
</dbReference>
<protein>
    <recommendedName>
        <fullName evidence="4">Protein kinase domain-containing protein</fullName>
    </recommendedName>
</protein>
<dbReference type="PROSITE" id="PS50011">
    <property type="entry name" value="PROTEIN_KINASE_DOM"/>
    <property type="match status" value="1"/>
</dbReference>
<dbReference type="Proteomes" id="UP000250043">
    <property type="component" value="Unassembled WGS sequence"/>
</dbReference>
<dbReference type="PANTHER" id="PTHR24346:SF30">
    <property type="entry name" value="MATERNAL EMBRYONIC LEUCINE ZIPPER KINASE"/>
    <property type="match status" value="1"/>
</dbReference>
<dbReference type="InterPro" id="IPR000719">
    <property type="entry name" value="Prot_kinase_dom"/>
</dbReference>
<dbReference type="SMART" id="SM00220">
    <property type="entry name" value="S_TKc"/>
    <property type="match status" value="1"/>
</dbReference>
<evidence type="ECO:0000259" key="4">
    <source>
        <dbReference type="PROSITE" id="PS50011"/>
    </source>
</evidence>
<feature type="domain" description="Protein kinase" evidence="4">
    <location>
        <begin position="1"/>
        <end position="355"/>
    </location>
</feature>
<keyword evidence="6" id="KW-1185">Reference proteome</keyword>
<organism evidence="5 6">
    <name type="scientific">Obba rivulosa</name>
    <dbReference type="NCBI Taxonomy" id="1052685"/>
    <lineage>
        <taxon>Eukaryota</taxon>
        <taxon>Fungi</taxon>
        <taxon>Dikarya</taxon>
        <taxon>Basidiomycota</taxon>
        <taxon>Agaricomycotina</taxon>
        <taxon>Agaricomycetes</taxon>
        <taxon>Polyporales</taxon>
        <taxon>Gelatoporiaceae</taxon>
        <taxon>Obba</taxon>
    </lineage>
</organism>
<proteinExistence type="predicted"/>
<keyword evidence="1" id="KW-0547">Nucleotide-binding</keyword>
<dbReference type="GO" id="GO:0035556">
    <property type="term" value="P:intracellular signal transduction"/>
    <property type="evidence" value="ECO:0007669"/>
    <property type="project" value="TreeGrafter"/>
</dbReference>
<evidence type="ECO:0000313" key="5">
    <source>
        <dbReference type="EMBL" id="OCH83830.1"/>
    </source>
</evidence>
<evidence type="ECO:0000313" key="6">
    <source>
        <dbReference type="Proteomes" id="UP000250043"/>
    </source>
</evidence>
<sequence>MSPDDQLAKGSAIASSPHEPGTLKPGEIWWRDHQPWLQERGYSLRPRYMPDWIPSWKGTTKLWFRCEDGLGPVRPNLLDATRTSDGVTVVLKRIRPSQHPYEIDIGMYFSSELLKSDARNHCVPIYEVLDVPDDPDLKLLVMPLLRDFDDPHMETVGEAVELFRQLFEGLQFMHENHVAHRDCMGPNIMMDPKPLYPDMYHPGTTFLKRDYSSDAKHYTRTKQPVRYLYIDFGISRKYSAEENSPLEDPIWGGDKTVPEFHRSNDPCDPFPTDVYYLGNMIRQYFLKPTRGVEFIEPLVMDMVHDNPSERPTIQQVVARFDELVKSLGSRKLRSRLVYVKEDSALRLFRNIRHFFRTTYYVLARYPALPTPSM</sequence>
<dbReference type="EMBL" id="KV722799">
    <property type="protein sequence ID" value="OCH83830.1"/>
    <property type="molecule type" value="Genomic_DNA"/>
</dbReference>
<name>A0A8E2DDK5_9APHY</name>
<gene>
    <name evidence="5" type="ORF">OBBRIDRAFT_892117</name>
</gene>
<evidence type="ECO:0000256" key="1">
    <source>
        <dbReference type="ARBA" id="ARBA00022741"/>
    </source>
</evidence>
<dbReference type="InterPro" id="IPR011009">
    <property type="entry name" value="Kinase-like_dom_sf"/>
</dbReference>
<reference evidence="5 6" key="1">
    <citation type="submission" date="2016-07" db="EMBL/GenBank/DDBJ databases">
        <title>Draft genome of the white-rot fungus Obba rivulosa 3A-2.</title>
        <authorList>
            <consortium name="DOE Joint Genome Institute"/>
            <person name="Miettinen O."/>
            <person name="Riley R."/>
            <person name="Acob R."/>
            <person name="Barry K."/>
            <person name="Cullen D."/>
            <person name="De Vries R."/>
            <person name="Hainaut M."/>
            <person name="Hatakka A."/>
            <person name="Henrissat B."/>
            <person name="Hilden K."/>
            <person name="Kuo R."/>
            <person name="Labutti K."/>
            <person name="Lipzen A."/>
            <person name="Makela M.R."/>
            <person name="Sandor L."/>
            <person name="Spatafora J.W."/>
            <person name="Grigoriev I.V."/>
            <person name="Hibbett D.S."/>
        </authorList>
    </citation>
    <scope>NUCLEOTIDE SEQUENCE [LARGE SCALE GENOMIC DNA]</scope>
    <source>
        <strain evidence="5 6">3A-2</strain>
    </source>
</reference>
<dbReference type="SUPFAM" id="SSF56112">
    <property type="entry name" value="Protein kinase-like (PK-like)"/>
    <property type="match status" value="1"/>
</dbReference>
<dbReference type="AlphaFoldDB" id="A0A8E2DDK5"/>
<dbReference type="Gene3D" id="1.10.510.10">
    <property type="entry name" value="Transferase(Phosphotransferase) domain 1"/>
    <property type="match status" value="1"/>
</dbReference>
<evidence type="ECO:0000256" key="2">
    <source>
        <dbReference type="ARBA" id="ARBA00022840"/>
    </source>
</evidence>
<dbReference type="GO" id="GO:0004674">
    <property type="term" value="F:protein serine/threonine kinase activity"/>
    <property type="evidence" value="ECO:0007669"/>
    <property type="project" value="TreeGrafter"/>
</dbReference>
<dbReference type="GO" id="GO:0005737">
    <property type="term" value="C:cytoplasm"/>
    <property type="evidence" value="ECO:0007669"/>
    <property type="project" value="TreeGrafter"/>
</dbReference>
<accession>A0A8E2DDK5</accession>
<dbReference type="OrthoDB" id="5987198at2759"/>
<feature type="region of interest" description="Disordered" evidence="3">
    <location>
        <begin position="1"/>
        <end position="20"/>
    </location>
</feature>
<evidence type="ECO:0000256" key="3">
    <source>
        <dbReference type="SAM" id="MobiDB-lite"/>
    </source>
</evidence>
<keyword evidence="2" id="KW-0067">ATP-binding</keyword>